<organism evidence="3 4">
    <name type="scientific">Heliomicrobium undosum</name>
    <dbReference type="NCBI Taxonomy" id="121734"/>
    <lineage>
        <taxon>Bacteria</taxon>
        <taxon>Bacillati</taxon>
        <taxon>Bacillota</taxon>
        <taxon>Clostridia</taxon>
        <taxon>Eubacteriales</taxon>
        <taxon>Heliobacteriaceae</taxon>
        <taxon>Heliomicrobium</taxon>
    </lineage>
</organism>
<dbReference type="Pfam" id="PF01370">
    <property type="entry name" value="Epimerase"/>
    <property type="match status" value="1"/>
</dbReference>
<dbReference type="EMBL" id="WXEY01000005">
    <property type="protein sequence ID" value="MZP29488.1"/>
    <property type="molecule type" value="Genomic_DNA"/>
</dbReference>
<dbReference type="PANTHER" id="PTHR43000">
    <property type="entry name" value="DTDP-D-GLUCOSE 4,6-DEHYDRATASE-RELATED"/>
    <property type="match status" value="1"/>
</dbReference>
<reference evidence="3 4" key="1">
    <citation type="submission" date="2020-01" db="EMBL/GenBank/DDBJ databases">
        <title>Whole-genome sequence of Heliobacterium undosum DSM 13378.</title>
        <authorList>
            <person name="Kyndt J.A."/>
            <person name="Meyer T.E."/>
        </authorList>
    </citation>
    <scope>NUCLEOTIDE SEQUENCE [LARGE SCALE GENOMIC DNA]</scope>
    <source>
        <strain evidence="3 4">DSM 13378</strain>
    </source>
</reference>
<accession>A0A845L6X2</accession>
<gene>
    <name evidence="3" type="ORF">GTO91_07185</name>
</gene>
<name>A0A845L6X2_9FIRM</name>
<evidence type="ECO:0000256" key="1">
    <source>
        <dbReference type="ARBA" id="ARBA00007637"/>
    </source>
</evidence>
<dbReference type="Gene3D" id="3.90.25.10">
    <property type="entry name" value="UDP-galactose 4-epimerase, domain 1"/>
    <property type="match status" value="1"/>
</dbReference>
<protein>
    <submittedName>
        <fullName evidence="3">NAD-dependent epimerase/dehydratase family protein</fullName>
    </submittedName>
</protein>
<dbReference type="PRINTS" id="PR01713">
    <property type="entry name" value="NUCEPIMERASE"/>
</dbReference>
<dbReference type="InterPro" id="IPR036291">
    <property type="entry name" value="NAD(P)-bd_dom_sf"/>
</dbReference>
<feature type="domain" description="NAD-dependent epimerase/dehydratase" evidence="2">
    <location>
        <begin position="4"/>
        <end position="237"/>
    </location>
</feature>
<dbReference type="InterPro" id="IPR001509">
    <property type="entry name" value="Epimerase_deHydtase"/>
</dbReference>
<dbReference type="AlphaFoldDB" id="A0A845L6X2"/>
<dbReference type="Gene3D" id="3.40.50.720">
    <property type="entry name" value="NAD(P)-binding Rossmann-like Domain"/>
    <property type="match status" value="1"/>
</dbReference>
<dbReference type="SUPFAM" id="SSF51735">
    <property type="entry name" value="NAD(P)-binding Rossmann-fold domains"/>
    <property type="match status" value="1"/>
</dbReference>
<proteinExistence type="inferred from homology"/>
<dbReference type="OrthoDB" id="244102at2"/>
<evidence type="ECO:0000259" key="2">
    <source>
        <dbReference type="Pfam" id="PF01370"/>
    </source>
</evidence>
<comment type="similarity">
    <text evidence="1">Belongs to the NAD(P)-dependent epimerase/dehydratase family.</text>
</comment>
<dbReference type="Proteomes" id="UP000463470">
    <property type="component" value="Unassembled WGS sequence"/>
</dbReference>
<evidence type="ECO:0000313" key="3">
    <source>
        <dbReference type="EMBL" id="MZP29488.1"/>
    </source>
</evidence>
<evidence type="ECO:0000313" key="4">
    <source>
        <dbReference type="Proteomes" id="UP000463470"/>
    </source>
</evidence>
<comment type="caution">
    <text evidence="3">The sequence shown here is derived from an EMBL/GenBank/DDBJ whole genome shotgun (WGS) entry which is preliminary data.</text>
</comment>
<sequence length="307" mass="33485">MKLMVTGGAGFIGSHVVERCIARGDEVLVIDNLSTGKRENIPEKAAFFHLDVAGDEIREVIAREAPEAIIHLAAQVDVQVSLRKPLDDARTNILGTINLLEACRQSGVKRVIVASSAAVYGDPVRLPVDEDHPLAPANAYGISKHTPEHYLQLYRELYGIVGVALRFANVYGPRQDAAGEGGVVAIFTERLLRGHAPMIYGDGEQTRDFVYVDDVVDAMLMVLDAKIEQLDHSVYNVSTGQATSVKALFKQIRELVGADLSAQVAPARAGDILHSYLDSSRIEDAVGWRPKTPLRQGLAQTVARWTR</sequence>
<keyword evidence="4" id="KW-1185">Reference proteome</keyword>